<feature type="compositionally biased region" description="Basic and acidic residues" evidence="2">
    <location>
        <begin position="304"/>
        <end position="323"/>
    </location>
</feature>
<dbReference type="RefSeq" id="XP_009531142.1">
    <property type="nucleotide sequence ID" value="XM_009532847.1"/>
</dbReference>
<feature type="compositionally biased region" description="Polar residues" evidence="2">
    <location>
        <begin position="15"/>
        <end position="32"/>
    </location>
</feature>
<feature type="compositionally biased region" description="Basic residues" evidence="2">
    <location>
        <begin position="91"/>
        <end position="102"/>
    </location>
</feature>
<feature type="compositionally biased region" description="Acidic residues" evidence="2">
    <location>
        <begin position="106"/>
        <end position="119"/>
    </location>
</feature>
<feature type="region of interest" description="Disordered" evidence="2">
    <location>
        <begin position="1"/>
        <end position="128"/>
    </location>
</feature>
<dbReference type="EMBL" id="JH159156">
    <property type="protein sequence ID" value="EGZ13713.1"/>
    <property type="molecule type" value="Genomic_DNA"/>
</dbReference>
<protein>
    <submittedName>
        <fullName evidence="3">Uncharacterized protein</fullName>
    </submittedName>
</protein>
<feature type="compositionally biased region" description="Basic and acidic residues" evidence="2">
    <location>
        <begin position="384"/>
        <end position="411"/>
    </location>
</feature>
<reference evidence="3 4" key="1">
    <citation type="journal article" date="2006" name="Science">
        <title>Phytophthora genome sequences uncover evolutionary origins and mechanisms of pathogenesis.</title>
        <authorList>
            <person name="Tyler B.M."/>
            <person name="Tripathy S."/>
            <person name="Zhang X."/>
            <person name="Dehal P."/>
            <person name="Jiang R.H."/>
            <person name="Aerts A."/>
            <person name="Arredondo F.D."/>
            <person name="Baxter L."/>
            <person name="Bensasson D."/>
            <person name="Beynon J.L."/>
            <person name="Chapman J."/>
            <person name="Damasceno C.M."/>
            <person name="Dorrance A.E."/>
            <person name="Dou D."/>
            <person name="Dickerman A.W."/>
            <person name="Dubchak I.L."/>
            <person name="Garbelotto M."/>
            <person name="Gijzen M."/>
            <person name="Gordon S.G."/>
            <person name="Govers F."/>
            <person name="Grunwald N.J."/>
            <person name="Huang W."/>
            <person name="Ivors K.L."/>
            <person name="Jones R.W."/>
            <person name="Kamoun S."/>
            <person name="Krampis K."/>
            <person name="Lamour K.H."/>
            <person name="Lee M.K."/>
            <person name="McDonald W.H."/>
            <person name="Medina M."/>
            <person name="Meijer H.J."/>
            <person name="Nordberg E.K."/>
            <person name="Maclean D.J."/>
            <person name="Ospina-Giraldo M.D."/>
            <person name="Morris P.F."/>
            <person name="Phuntumart V."/>
            <person name="Putnam N.H."/>
            <person name="Rash S."/>
            <person name="Rose J.K."/>
            <person name="Sakihama Y."/>
            <person name="Salamov A.A."/>
            <person name="Savidor A."/>
            <person name="Scheuring C.F."/>
            <person name="Smith B.M."/>
            <person name="Sobral B.W."/>
            <person name="Terry A."/>
            <person name="Torto-Alalibo T.A."/>
            <person name="Win J."/>
            <person name="Xu Z."/>
            <person name="Zhang H."/>
            <person name="Grigoriev I.V."/>
            <person name="Rokhsar D.S."/>
            <person name="Boore J.L."/>
        </authorList>
    </citation>
    <scope>NUCLEOTIDE SEQUENCE [LARGE SCALE GENOMIC DNA]</scope>
    <source>
        <strain evidence="3 4">P6497</strain>
    </source>
</reference>
<keyword evidence="1" id="KW-0175">Coiled coil</keyword>
<dbReference type="InParanoid" id="G4ZV89"/>
<feature type="compositionally biased region" description="Basic and acidic residues" evidence="2">
    <location>
        <begin position="603"/>
        <end position="614"/>
    </location>
</feature>
<keyword evidence="4" id="KW-1185">Reference proteome</keyword>
<proteinExistence type="predicted"/>
<feature type="compositionally biased region" description="Basic and acidic residues" evidence="2">
    <location>
        <begin position="446"/>
        <end position="458"/>
    </location>
</feature>
<feature type="compositionally biased region" description="Low complexity" evidence="2">
    <location>
        <begin position="461"/>
        <end position="477"/>
    </location>
</feature>
<evidence type="ECO:0000256" key="1">
    <source>
        <dbReference type="SAM" id="Coils"/>
    </source>
</evidence>
<dbReference type="OMA" id="YIPIEPP"/>
<dbReference type="STRING" id="1094619.G4ZV89"/>
<dbReference type="Proteomes" id="UP000002640">
    <property type="component" value="Unassembled WGS sequence"/>
</dbReference>
<evidence type="ECO:0000256" key="2">
    <source>
        <dbReference type="SAM" id="MobiDB-lite"/>
    </source>
</evidence>
<gene>
    <name evidence="3" type="ORF">PHYSODRAFT_316770</name>
</gene>
<dbReference type="AlphaFoldDB" id="G4ZV89"/>
<evidence type="ECO:0000313" key="3">
    <source>
        <dbReference type="EMBL" id="EGZ13713.1"/>
    </source>
</evidence>
<dbReference type="SMR" id="G4ZV89"/>
<feature type="coiled-coil region" evidence="1">
    <location>
        <begin position="1023"/>
        <end position="1081"/>
    </location>
</feature>
<feature type="compositionally biased region" description="Basic and acidic residues" evidence="2">
    <location>
        <begin position="661"/>
        <end position="676"/>
    </location>
</feature>
<feature type="coiled-coil region" evidence="1">
    <location>
        <begin position="895"/>
        <end position="950"/>
    </location>
</feature>
<feature type="compositionally biased region" description="Acidic residues" evidence="2">
    <location>
        <begin position="642"/>
        <end position="660"/>
    </location>
</feature>
<sequence>MPLDDLIPIGGASKGNASSKRGGSSDLTSGLISISGARDNVDVDMDDFDVGELLGDGPSKSMSKSKDKDKSDDKKKKKSKDKDKSKSSSSSKKKSKSSKSKKSAFDDDDDDFGNDDAGDEWTSSAKNWDSAVELEMAAAAAARRKNGGGKMGGGFDDEFSKMLGLDSGDVGSGANFESPPLSPEPVTGLNRDDDKVDDDTFGISGYTPTVRGSKKLDTPAPVEEPAKAGDDGISASFFQDDGKGDGDLSSLSSFLGPPSDRRGGGRGGRRQTGGADSDPFGFGSTPTPSTSTFDSLFRGSSRRNNLDDPFAKPTKDPLEEQNSRRQGQNDPIEERKTDQVREDPPRDSFSTRDTAPPSQRLSAKDDLLADLFSSEPRSSARSGRRQEESSFSKHDEVEDDYEKKVNVEKPPEPSPPVLPVAVAPAKQQNDLLAELFAAPSSSKSATYDKPKAEEEAPKPKPAVVETKSATPPKATTPVQEKASVLPTESSNADLASARDSLLMDLLGGLSPPKPSEPLLSRRRSRSSNSSNNSSPEKEVGKAEDPFKSSLPPSPTQSQPLPTVPEAPAEPPVAAVTASERPVTPPSPGRRRSLTMDKGSLAIRESDFEQSKDSLLEEILPSSPSVSARSSPHRRNSYSQSFEADESVVADVAEEPVDEIGEEKKPQPTKNTEHHEPQVILAPTCNCDEREAKLTAAFDLERAALQQRIDELTQQLEAQVASSSQLTQQLTQQLEERDASMNQLSQQLEARGAANAQLAQQLAAAERAKLEADQLAATSKDDAASFQHRAELLEAEMRGLREELSRSKRAVQDAELALARKIAEQDEADHLERHREKRALEALSAQMQRALARLTVSHQVQEEGSGYDNSAARIAAEDEARLRVIASLEGSSKRAAQHAEQERTKLTELLRELEAGARNARQGALEDKERLRQEQQRLDALSAHLQAQTAALRDQEASHAAYMGKQLAEAREDARVYEARLATRRTQLERDERALYEARAEFAAFREQTALEIEREHEELRGSRLALEDAWRELRADREDLEAELASHEDEFQALESMRQEVQQAETRLAERTQEVVALAEKLDAGTRDEHLNA</sequence>
<evidence type="ECO:0000313" key="4">
    <source>
        <dbReference type="Proteomes" id="UP000002640"/>
    </source>
</evidence>
<feature type="compositionally biased region" description="Low complexity" evidence="2">
    <location>
        <begin position="616"/>
        <end position="629"/>
    </location>
</feature>
<dbReference type="GeneID" id="20644008"/>
<accession>G4ZV89</accession>
<feature type="compositionally biased region" description="Low complexity" evidence="2">
    <location>
        <begin position="499"/>
        <end position="510"/>
    </location>
</feature>
<feature type="compositionally biased region" description="Basic and acidic residues" evidence="2">
    <location>
        <begin position="64"/>
        <end position="86"/>
    </location>
</feature>
<feature type="compositionally biased region" description="Low complexity" evidence="2">
    <location>
        <begin position="247"/>
        <end position="258"/>
    </location>
</feature>
<feature type="compositionally biased region" description="Basic and acidic residues" evidence="2">
    <location>
        <begin position="332"/>
        <end position="350"/>
    </location>
</feature>
<feature type="compositionally biased region" description="Polar residues" evidence="2">
    <location>
        <begin position="351"/>
        <end position="361"/>
    </location>
</feature>
<feature type="compositionally biased region" description="Low complexity" evidence="2">
    <location>
        <begin position="279"/>
        <end position="293"/>
    </location>
</feature>
<feature type="region of interest" description="Disordered" evidence="2">
    <location>
        <begin position="143"/>
        <end position="677"/>
    </location>
</feature>
<organism evidence="3 4">
    <name type="scientific">Phytophthora sojae (strain P6497)</name>
    <name type="common">Soybean stem and root rot agent</name>
    <name type="synonym">Phytophthora megasperma f. sp. glycines</name>
    <dbReference type="NCBI Taxonomy" id="1094619"/>
    <lineage>
        <taxon>Eukaryota</taxon>
        <taxon>Sar</taxon>
        <taxon>Stramenopiles</taxon>
        <taxon>Oomycota</taxon>
        <taxon>Peronosporomycetes</taxon>
        <taxon>Peronosporales</taxon>
        <taxon>Peronosporaceae</taxon>
        <taxon>Phytophthora</taxon>
    </lineage>
</organism>
<feature type="coiled-coil region" evidence="1">
    <location>
        <begin position="694"/>
        <end position="852"/>
    </location>
</feature>
<feature type="compositionally biased region" description="Basic and acidic residues" evidence="2">
    <location>
        <begin position="535"/>
        <end position="546"/>
    </location>
</feature>
<feature type="compositionally biased region" description="Pro residues" evidence="2">
    <location>
        <begin position="561"/>
        <end position="570"/>
    </location>
</feature>
<name>G4ZV89_PHYSP</name>
<dbReference type="KEGG" id="psoj:PHYSODRAFT_316770"/>